<proteinExistence type="predicted"/>
<gene>
    <name evidence="1" type="ORF">Chro_5805</name>
</gene>
<dbReference type="InParanoid" id="K9UA75"/>
<evidence type="ECO:0000313" key="1">
    <source>
        <dbReference type="EMBL" id="AFY91144.1"/>
    </source>
</evidence>
<reference evidence="1 2" key="1">
    <citation type="submission" date="2012-06" db="EMBL/GenBank/DDBJ databases">
        <title>Finished plasmid 1 of genome of Chroococcidiopsis thermalis PCC 7203.</title>
        <authorList>
            <consortium name="US DOE Joint Genome Institute"/>
            <person name="Gugger M."/>
            <person name="Coursin T."/>
            <person name="Rippka R."/>
            <person name="Tandeau De Marsac N."/>
            <person name="Huntemann M."/>
            <person name="Wei C.-L."/>
            <person name="Han J."/>
            <person name="Detter J.C."/>
            <person name="Han C."/>
            <person name="Tapia R."/>
            <person name="Davenport K."/>
            <person name="Daligault H."/>
            <person name="Erkkila T."/>
            <person name="Gu W."/>
            <person name="Munk A.C.C."/>
            <person name="Teshima H."/>
            <person name="Xu Y."/>
            <person name="Chain P."/>
            <person name="Chen A."/>
            <person name="Krypides N."/>
            <person name="Mavromatis K."/>
            <person name="Markowitz V."/>
            <person name="Szeto E."/>
            <person name="Ivanova N."/>
            <person name="Mikhailova N."/>
            <person name="Ovchinnikova G."/>
            <person name="Pagani I."/>
            <person name="Pati A."/>
            <person name="Goodwin L."/>
            <person name="Peters L."/>
            <person name="Pitluck S."/>
            <person name="Woyke T."/>
            <person name="Kerfeld C."/>
        </authorList>
    </citation>
    <scope>NUCLEOTIDE SEQUENCE [LARGE SCALE GENOMIC DNA]</scope>
    <source>
        <strain evidence="1 2">PCC 7203</strain>
        <plasmid evidence="1 2">pCHRO.01</plasmid>
    </source>
</reference>
<dbReference type="RefSeq" id="WP_015163081.1">
    <property type="nucleotide sequence ID" value="NC_019699.1"/>
</dbReference>
<dbReference type="EMBL" id="CP003598">
    <property type="protein sequence ID" value="AFY91144.1"/>
    <property type="molecule type" value="Genomic_DNA"/>
</dbReference>
<organism evidence="1 2">
    <name type="scientific">Chroococcidiopsis thermalis (strain PCC 7203)</name>
    <dbReference type="NCBI Taxonomy" id="251229"/>
    <lineage>
        <taxon>Bacteria</taxon>
        <taxon>Bacillati</taxon>
        <taxon>Cyanobacteriota</taxon>
        <taxon>Cyanophyceae</taxon>
        <taxon>Chroococcidiopsidales</taxon>
        <taxon>Chroococcidiopsidaceae</taxon>
        <taxon>Chroococcidiopsis</taxon>
    </lineage>
</organism>
<dbReference type="Proteomes" id="UP000010384">
    <property type="component" value="Plasmid pCHRO.01"/>
</dbReference>
<geneLocation type="plasmid" evidence="1 2">
    <name>pCHRO.01</name>
</geneLocation>
<dbReference type="KEGG" id="cthe:Chro_5805"/>
<evidence type="ECO:0000313" key="2">
    <source>
        <dbReference type="Proteomes" id="UP000010384"/>
    </source>
</evidence>
<dbReference type="HOGENOM" id="CLU_1479176_0_0_3"/>
<sequence>MMQYSRLKRFLNQNKREVDCEGNLEAEYAEGMRSRGLSEAVIADKNARLKAEYERLKQLDGTDPEQWVVYTAFDVIFTEEEKQQFTPDGSLRQEYQQDMRRRGYSEDWLEEKERLKKIEVDNFEQLSVQYAQVGINYPEQQAIARASNFARLQNPAQMYRLRQDIRNAEKISELSIGLESDDYEQQQWQQF</sequence>
<keyword evidence="2" id="KW-1185">Reference proteome</keyword>
<name>K9UA75_CHRTP</name>
<keyword evidence="1" id="KW-0614">Plasmid</keyword>
<protein>
    <submittedName>
        <fullName evidence="1">Uncharacterized protein</fullName>
    </submittedName>
</protein>
<accession>K9UA75</accession>
<dbReference type="AlphaFoldDB" id="K9UA75"/>